<evidence type="ECO:0000313" key="3">
    <source>
        <dbReference type="Proteomes" id="UP000315349"/>
    </source>
</evidence>
<proteinExistence type="predicted"/>
<name>A0A518GP80_9PLAN</name>
<evidence type="ECO:0000256" key="1">
    <source>
        <dbReference type="SAM" id="Coils"/>
    </source>
</evidence>
<reference evidence="2 3" key="1">
    <citation type="submission" date="2019-02" db="EMBL/GenBank/DDBJ databases">
        <title>Deep-cultivation of Planctomycetes and their phenomic and genomic characterization uncovers novel biology.</title>
        <authorList>
            <person name="Wiegand S."/>
            <person name="Jogler M."/>
            <person name="Boedeker C."/>
            <person name="Pinto D."/>
            <person name="Vollmers J."/>
            <person name="Rivas-Marin E."/>
            <person name="Kohn T."/>
            <person name="Peeters S.H."/>
            <person name="Heuer A."/>
            <person name="Rast P."/>
            <person name="Oberbeckmann S."/>
            <person name="Bunk B."/>
            <person name="Jeske O."/>
            <person name="Meyerdierks A."/>
            <person name="Storesund J.E."/>
            <person name="Kallscheuer N."/>
            <person name="Luecker S."/>
            <person name="Lage O.M."/>
            <person name="Pohl T."/>
            <person name="Merkel B.J."/>
            <person name="Hornburger P."/>
            <person name="Mueller R.-W."/>
            <person name="Bruemmer F."/>
            <person name="Labrenz M."/>
            <person name="Spormann A.M."/>
            <person name="Op den Camp H."/>
            <person name="Overmann J."/>
            <person name="Amann R."/>
            <person name="Jetten M.S.M."/>
            <person name="Mascher T."/>
            <person name="Medema M.H."/>
            <person name="Devos D.P."/>
            <person name="Kaster A.-K."/>
            <person name="Ovreas L."/>
            <person name="Rohde M."/>
            <person name="Galperin M.Y."/>
            <person name="Jogler C."/>
        </authorList>
    </citation>
    <scope>NUCLEOTIDE SEQUENCE [LARGE SCALE GENOMIC DNA]</scope>
    <source>
        <strain evidence="2 3">Spb1</strain>
    </source>
</reference>
<dbReference type="RefSeq" id="WP_145299561.1">
    <property type="nucleotide sequence ID" value="NZ_CP036299.1"/>
</dbReference>
<evidence type="ECO:0000313" key="2">
    <source>
        <dbReference type="EMBL" id="QDV30339.1"/>
    </source>
</evidence>
<dbReference type="KEGG" id="peh:Spb1_22680"/>
<organism evidence="2 3">
    <name type="scientific">Planctopirus ephydatiae</name>
    <dbReference type="NCBI Taxonomy" id="2528019"/>
    <lineage>
        <taxon>Bacteria</taxon>
        <taxon>Pseudomonadati</taxon>
        <taxon>Planctomycetota</taxon>
        <taxon>Planctomycetia</taxon>
        <taxon>Planctomycetales</taxon>
        <taxon>Planctomycetaceae</taxon>
        <taxon>Planctopirus</taxon>
    </lineage>
</organism>
<dbReference type="Proteomes" id="UP000315349">
    <property type="component" value="Chromosome"/>
</dbReference>
<gene>
    <name evidence="2" type="ORF">Spb1_22680</name>
</gene>
<feature type="coiled-coil region" evidence="1">
    <location>
        <begin position="55"/>
        <end position="82"/>
    </location>
</feature>
<accession>A0A518GP80</accession>
<keyword evidence="1" id="KW-0175">Coiled coil</keyword>
<keyword evidence="3" id="KW-1185">Reference proteome</keyword>
<protein>
    <submittedName>
        <fullName evidence="2">Uncharacterized protein</fullName>
    </submittedName>
</protein>
<sequence length="192" mass="21750">MSLKTQRSQLQQLIEEVLEAAPDDETRNRQRPVTQKLFNYFKQLKEQVKVTPEELEAEKKKLGALNAELSDARSALEKQKDANATMSAKANAMRTVIGQMRSCIRLSGVMTVFNALKSAQAFRLHEELSQEYESASQENMFSMALAETCDSDDCQLWLRELSINIYTSHLQDELTNEAPDIATIYKNKLNGA</sequence>
<dbReference type="AlphaFoldDB" id="A0A518GP80"/>
<dbReference type="EMBL" id="CP036299">
    <property type="protein sequence ID" value="QDV30339.1"/>
    <property type="molecule type" value="Genomic_DNA"/>
</dbReference>